<dbReference type="Proteomes" id="UP000258309">
    <property type="component" value="Unassembled WGS sequence"/>
</dbReference>
<feature type="non-terminal residue" evidence="2">
    <location>
        <position position="1"/>
    </location>
</feature>
<organism evidence="2 3">
    <name type="scientific">Scytalidium lignicola</name>
    <name type="common">Hyphomycete</name>
    <dbReference type="NCBI Taxonomy" id="5539"/>
    <lineage>
        <taxon>Eukaryota</taxon>
        <taxon>Fungi</taxon>
        <taxon>Dikarya</taxon>
        <taxon>Ascomycota</taxon>
        <taxon>Pezizomycotina</taxon>
        <taxon>Leotiomycetes</taxon>
        <taxon>Leotiomycetes incertae sedis</taxon>
        <taxon>Scytalidium</taxon>
    </lineage>
</organism>
<name>A0A3E2H0I0_SCYLI</name>
<dbReference type="InterPro" id="IPR011042">
    <property type="entry name" value="6-blade_b-propeller_TolB-like"/>
</dbReference>
<reference evidence="2 3" key="1">
    <citation type="submission" date="2018-05" db="EMBL/GenBank/DDBJ databases">
        <title>Draft genome sequence of Scytalidium lignicola DSM 105466, a ubiquitous saprotrophic fungus.</title>
        <authorList>
            <person name="Buettner E."/>
            <person name="Gebauer A.M."/>
            <person name="Hofrichter M."/>
            <person name="Liers C."/>
            <person name="Kellner H."/>
        </authorList>
    </citation>
    <scope>NUCLEOTIDE SEQUENCE [LARGE SCALE GENOMIC DNA]</scope>
    <source>
        <strain evidence="2 3">DSM 105466</strain>
    </source>
</reference>
<feature type="transmembrane region" description="Helical" evidence="1">
    <location>
        <begin position="31"/>
        <end position="52"/>
    </location>
</feature>
<dbReference type="PANTHER" id="PTHR11799">
    <property type="entry name" value="PARAOXONASE"/>
    <property type="match status" value="1"/>
</dbReference>
<feature type="non-terminal residue" evidence="2">
    <location>
        <position position="436"/>
    </location>
</feature>
<sequence>MQAKSVENITSITTFTAEFMAFNTGRPNGPVFAASIVIIFGIIYQVVLKDILFVTVGFRRSIQPIEDFPYVCRRIHHKLLESCEDLWLDDKARNLYATCSDAVGRSGWSPGGSRYNTEARRGTDHVAVLNIDEPGIDGLYGLHQLKVSKGYKSASTDGGVELDLHGFDIQVLNNSRLRFWMINHRPPVNYALGEQLDAWKVGANSTIEVFELAMGSSELEHIHTITSKAIITPNNLIVTNDGGVLFRTLDMIFGGGSISYCGPDSQCHVAATKDFYFPNGITKGSDGLYYIAHSSKGKITVHSLQEDHTLVKIDEIKLGIPVDNLSVDAEGNIFAAAFPDSIKLMLALDAPFTTAVPSTVIRIRKAGNVHNQGGGGYEITKVLEDKHGKFLPSTTTAVHDVKTGRLFLGGIASPFITICDRSGYTSSDESTYLTQL</sequence>
<dbReference type="OMA" id="QACEDMW"/>
<evidence type="ECO:0000256" key="1">
    <source>
        <dbReference type="SAM" id="Phobius"/>
    </source>
</evidence>
<keyword evidence="1" id="KW-0812">Transmembrane</keyword>
<dbReference type="PANTHER" id="PTHR11799:SF20">
    <property type="entry name" value="SMP-30_GLUCONOLACTONASE_LRE-LIKE REGION DOMAIN-CONTAINING PROTEIN"/>
    <property type="match status" value="1"/>
</dbReference>
<dbReference type="EMBL" id="NCSJ02000235">
    <property type="protein sequence ID" value="RFU26868.1"/>
    <property type="molecule type" value="Genomic_DNA"/>
</dbReference>
<dbReference type="AlphaFoldDB" id="A0A3E2H0I0"/>
<dbReference type="Gene3D" id="2.120.10.30">
    <property type="entry name" value="TolB, C-terminal domain"/>
    <property type="match status" value="1"/>
</dbReference>
<gene>
    <name evidence="2" type="ORF">B7463_g9462</name>
</gene>
<evidence type="ECO:0000313" key="3">
    <source>
        <dbReference type="Proteomes" id="UP000258309"/>
    </source>
</evidence>
<comment type="caution">
    <text evidence="2">The sequence shown here is derived from an EMBL/GenBank/DDBJ whole genome shotgun (WGS) entry which is preliminary data.</text>
</comment>
<evidence type="ECO:0000313" key="2">
    <source>
        <dbReference type="EMBL" id="RFU26868.1"/>
    </source>
</evidence>
<dbReference type="InterPro" id="IPR051288">
    <property type="entry name" value="Serum_paraoxonase/arylesterase"/>
</dbReference>
<proteinExistence type="predicted"/>
<keyword evidence="1" id="KW-1133">Transmembrane helix</keyword>
<dbReference type="OrthoDB" id="5307922at2759"/>
<protein>
    <submittedName>
        <fullName evidence="2">Uncharacterized protein</fullName>
    </submittedName>
</protein>
<accession>A0A3E2H0I0</accession>
<keyword evidence="3" id="KW-1185">Reference proteome</keyword>
<dbReference type="SUPFAM" id="SSF63829">
    <property type="entry name" value="Calcium-dependent phosphotriesterase"/>
    <property type="match status" value="1"/>
</dbReference>
<keyword evidence="1" id="KW-0472">Membrane</keyword>